<organism evidence="1 2">
    <name type="scientific">Tropicibacter oceani</name>
    <dbReference type="NCBI Taxonomy" id="3058420"/>
    <lineage>
        <taxon>Bacteria</taxon>
        <taxon>Pseudomonadati</taxon>
        <taxon>Pseudomonadota</taxon>
        <taxon>Alphaproteobacteria</taxon>
        <taxon>Rhodobacterales</taxon>
        <taxon>Roseobacteraceae</taxon>
        <taxon>Tropicibacter</taxon>
    </lineage>
</organism>
<protein>
    <submittedName>
        <fullName evidence="1">DUF1127 domain-containing protein</fullName>
    </submittedName>
</protein>
<name>A0ABY8QG00_9RHOB</name>
<dbReference type="RefSeq" id="WP_282300171.1">
    <property type="nucleotide sequence ID" value="NZ_CP124616.1"/>
</dbReference>
<reference evidence="1 2" key="1">
    <citation type="submission" date="2023-05" db="EMBL/GenBank/DDBJ databases">
        <title>YMD87, complete Genome.</title>
        <authorList>
            <person name="Zhang J."/>
            <person name="Xu X."/>
        </authorList>
    </citation>
    <scope>NUCLEOTIDE SEQUENCE [LARGE SCALE GENOMIC DNA]</scope>
    <source>
        <strain evidence="1 2">YMD87</strain>
    </source>
</reference>
<evidence type="ECO:0000313" key="1">
    <source>
        <dbReference type="EMBL" id="WGW03539.1"/>
    </source>
</evidence>
<gene>
    <name evidence="1" type="ORF">QF118_16675</name>
</gene>
<dbReference type="EMBL" id="CP124616">
    <property type="protein sequence ID" value="WGW03539.1"/>
    <property type="molecule type" value="Genomic_DNA"/>
</dbReference>
<accession>A0ABY8QG00</accession>
<sequence>MAQATTNTDFYPKAGVLTRISAWFWEAMATISENNPRLRRVRALQALSDAQLAELKIKREEIVHHVFKDVYYV</sequence>
<proteinExistence type="predicted"/>
<keyword evidence="2" id="KW-1185">Reference proteome</keyword>
<dbReference type="Proteomes" id="UP001241605">
    <property type="component" value="Chromosome"/>
</dbReference>
<evidence type="ECO:0000313" key="2">
    <source>
        <dbReference type="Proteomes" id="UP001241605"/>
    </source>
</evidence>